<feature type="compositionally biased region" description="Basic and acidic residues" evidence="6">
    <location>
        <begin position="90"/>
        <end position="99"/>
    </location>
</feature>
<keyword evidence="5" id="KW-0206">Cytoskeleton</keyword>
<organism evidence="8 9">
    <name type="scientific">Manihot esculenta</name>
    <name type="common">Cassava</name>
    <name type="synonym">Jatropha manihot</name>
    <dbReference type="NCBI Taxonomy" id="3983"/>
    <lineage>
        <taxon>Eukaryota</taxon>
        <taxon>Viridiplantae</taxon>
        <taxon>Streptophyta</taxon>
        <taxon>Embryophyta</taxon>
        <taxon>Tracheophyta</taxon>
        <taxon>Spermatophyta</taxon>
        <taxon>Magnoliopsida</taxon>
        <taxon>eudicotyledons</taxon>
        <taxon>Gunneridae</taxon>
        <taxon>Pentapetalae</taxon>
        <taxon>rosids</taxon>
        <taxon>fabids</taxon>
        <taxon>Malpighiales</taxon>
        <taxon>Euphorbiaceae</taxon>
        <taxon>Crotonoideae</taxon>
        <taxon>Manihoteae</taxon>
        <taxon>Manihot</taxon>
    </lineage>
</organism>
<dbReference type="Pfam" id="PF06886">
    <property type="entry name" value="TPX2"/>
    <property type="match status" value="1"/>
</dbReference>
<evidence type="ECO:0000256" key="1">
    <source>
        <dbReference type="ARBA" id="ARBA00004245"/>
    </source>
</evidence>
<name>A0A2C9W860_MANES</name>
<evidence type="ECO:0000256" key="4">
    <source>
        <dbReference type="ARBA" id="ARBA00022701"/>
    </source>
</evidence>
<feature type="compositionally biased region" description="Basic and acidic residues" evidence="6">
    <location>
        <begin position="109"/>
        <end position="127"/>
    </location>
</feature>
<dbReference type="InterPro" id="IPR027329">
    <property type="entry name" value="TPX2_C"/>
</dbReference>
<proteinExistence type="inferred from homology"/>
<reference evidence="9" key="1">
    <citation type="journal article" date="2016" name="Nat. Biotechnol.">
        <title>Sequencing wild and cultivated cassava and related species reveals extensive interspecific hybridization and genetic diversity.</title>
        <authorList>
            <person name="Bredeson J.V."/>
            <person name="Lyons J.B."/>
            <person name="Prochnik S.E."/>
            <person name="Wu G.A."/>
            <person name="Ha C.M."/>
            <person name="Edsinger-Gonzales E."/>
            <person name="Grimwood J."/>
            <person name="Schmutz J."/>
            <person name="Rabbi I.Y."/>
            <person name="Egesi C."/>
            <person name="Nauluvula P."/>
            <person name="Lebot V."/>
            <person name="Ndunguru J."/>
            <person name="Mkamilo G."/>
            <person name="Bart R.S."/>
            <person name="Setter T.L."/>
            <person name="Gleadow R.M."/>
            <person name="Kulakow P."/>
            <person name="Ferguson M.E."/>
            <person name="Rounsley S."/>
            <person name="Rokhsar D.S."/>
        </authorList>
    </citation>
    <scope>NUCLEOTIDE SEQUENCE [LARGE SCALE GENOMIC DNA]</scope>
    <source>
        <strain evidence="9">cv. AM560-2</strain>
    </source>
</reference>
<dbReference type="PANTHER" id="PTHR46372:SF2">
    <property type="entry name" value="PROTEIN WVD2-LIKE 3"/>
    <property type="match status" value="1"/>
</dbReference>
<feature type="compositionally biased region" description="Polar residues" evidence="6">
    <location>
        <begin position="181"/>
        <end position="201"/>
    </location>
</feature>
<comment type="caution">
    <text evidence="8">The sequence shown here is derived from an EMBL/GenBank/DDBJ whole genome shotgun (WGS) entry which is preliminary data.</text>
</comment>
<dbReference type="STRING" id="3983.A0A2C9W860"/>
<dbReference type="GO" id="GO:0008017">
    <property type="term" value="F:microtubule binding"/>
    <property type="evidence" value="ECO:0007669"/>
    <property type="project" value="InterPro"/>
</dbReference>
<keyword evidence="3" id="KW-0963">Cytoplasm</keyword>
<sequence length="365" mass="40310">MQDRKLLKSCAMGVDVTDICMDKEPDCVIVYANGVSHDSNHENVPNHHDVLESYEPINGVPEVQSSEESSEAKEYEVKECTTEISVETTEVPHDERSKDSNVISSKFEAGLKKEKVKSEKEKTKDTNKSQPCKKQASKAAPSGVVRTKHTVPQPFALATEKRASCGTRPTGPELDVPAGMNKSSNANNVLLPNTIKQNQPLGVSRKPLQPNNKKHPDEEDTCSVTSITAASARTNRSRTTVASAPVFRCSERAEKRKEFYSKLEEKHQALEAEKTQSEARTKEEREASIKQLRKSLLFKANPMPSFYHEGPPPKIELKKLPPTRAKSPKLGRRKSSNDTVNPSLEDKVKGACGEGNFQSLGSCVE</sequence>
<evidence type="ECO:0000256" key="2">
    <source>
        <dbReference type="ARBA" id="ARBA00005885"/>
    </source>
</evidence>
<dbReference type="GO" id="GO:0000226">
    <property type="term" value="P:microtubule cytoskeleton organization"/>
    <property type="evidence" value="ECO:0007669"/>
    <property type="project" value="InterPro"/>
</dbReference>
<comment type="subcellular location">
    <subcellularLocation>
        <location evidence="1">Cytoplasm</location>
        <location evidence="1">Cytoskeleton</location>
    </subcellularLocation>
</comment>
<comment type="similarity">
    <text evidence="2">Belongs to the TPX2 family.</text>
</comment>
<dbReference type="OrthoDB" id="1925970at2759"/>
<feature type="domain" description="TPX2 C-terminal" evidence="7">
    <location>
        <begin position="246"/>
        <end position="315"/>
    </location>
</feature>
<evidence type="ECO:0000256" key="6">
    <source>
        <dbReference type="SAM" id="MobiDB-lite"/>
    </source>
</evidence>
<keyword evidence="4" id="KW-0493">Microtubule</keyword>
<feature type="compositionally biased region" description="Polar residues" evidence="6">
    <location>
        <begin position="356"/>
        <end position="365"/>
    </location>
</feature>
<dbReference type="InterPro" id="IPR044806">
    <property type="entry name" value="WVD2/WDL1-4"/>
</dbReference>
<dbReference type="Gramene" id="Manes.03G168600.1.v8.1">
    <property type="protein sequence ID" value="Manes.03G168600.1.v8.1.CDS"/>
    <property type="gene ID" value="Manes.03G168600.v8.1"/>
</dbReference>
<feature type="region of interest" description="Disordered" evidence="6">
    <location>
        <begin position="269"/>
        <end position="289"/>
    </location>
</feature>
<keyword evidence="9" id="KW-1185">Reference proteome</keyword>
<feature type="region of interest" description="Disordered" evidence="6">
    <location>
        <begin position="62"/>
        <end position="223"/>
    </location>
</feature>
<accession>A0A2C9W860</accession>
<dbReference type="EMBL" id="CM004389">
    <property type="protein sequence ID" value="OAY55635.1"/>
    <property type="molecule type" value="Genomic_DNA"/>
</dbReference>
<evidence type="ECO:0000256" key="5">
    <source>
        <dbReference type="ARBA" id="ARBA00023212"/>
    </source>
</evidence>
<evidence type="ECO:0000313" key="9">
    <source>
        <dbReference type="Proteomes" id="UP000091857"/>
    </source>
</evidence>
<gene>
    <name evidence="8" type="ORF">MANES_03G168600v8</name>
</gene>
<feature type="compositionally biased region" description="Basic and acidic residues" evidence="6">
    <location>
        <begin position="70"/>
        <end position="81"/>
    </location>
</feature>
<dbReference type="AlphaFoldDB" id="A0A2C9W860"/>
<evidence type="ECO:0000313" key="8">
    <source>
        <dbReference type="EMBL" id="OAY55635.1"/>
    </source>
</evidence>
<evidence type="ECO:0000259" key="7">
    <source>
        <dbReference type="Pfam" id="PF06886"/>
    </source>
</evidence>
<dbReference type="PANTHER" id="PTHR46372">
    <property type="entry name" value="PROTEIN WVD2-LIKE 3"/>
    <property type="match status" value="1"/>
</dbReference>
<dbReference type="GO" id="GO:0005874">
    <property type="term" value="C:microtubule"/>
    <property type="evidence" value="ECO:0007669"/>
    <property type="project" value="UniProtKB-KW"/>
</dbReference>
<feature type="region of interest" description="Disordered" evidence="6">
    <location>
        <begin position="303"/>
        <end position="365"/>
    </location>
</feature>
<feature type="compositionally biased region" description="Basic and acidic residues" evidence="6">
    <location>
        <begin position="269"/>
        <end position="288"/>
    </location>
</feature>
<evidence type="ECO:0000256" key="3">
    <source>
        <dbReference type="ARBA" id="ARBA00022490"/>
    </source>
</evidence>
<protein>
    <recommendedName>
        <fullName evidence="7">TPX2 C-terminal domain-containing protein</fullName>
    </recommendedName>
</protein>
<dbReference type="Proteomes" id="UP000091857">
    <property type="component" value="Chromosome 3"/>
</dbReference>